<dbReference type="Gene3D" id="3.30.40.10">
    <property type="entry name" value="Zinc/RING finger domain, C3HC4 (zinc finger)"/>
    <property type="match status" value="1"/>
</dbReference>
<keyword evidence="1" id="KW-0863">Zinc-finger</keyword>
<gene>
    <name evidence="3" type="ORF">M8C21_002073</name>
</gene>
<dbReference type="Pfam" id="PF22908">
    <property type="entry name" value="PHD_NSD"/>
    <property type="match status" value="1"/>
</dbReference>
<evidence type="ECO:0000313" key="4">
    <source>
        <dbReference type="Proteomes" id="UP001206925"/>
    </source>
</evidence>
<dbReference type="Proteomes" id="UP001206925">
    <property type="component" value="Unassembled WGS sequence"/>
</dbReference>
<dbReference type="InterPro" id="IPR055198">
    <property type="entry name" value="NSD_PHD"/>
</dbReference>
<comment type="caution">
    <text evidence="3">The sequence shown here is derived from an EMBL/GenBank/DDBJ whole genome shotgun (WGS) entry which is preliminary data.</text>
</comment>
<reference evidence="3" key="1">
    <citation type="submission" date="2022-06" db="EMBL/GenBank/DDBJ databases">
        <title>Uncovering the hologenomic basis of an extraordinary plant invasion.</title>
        <authorList>
            <person name="Bieker V.C."/>
            <person name="Martin M.D."/>
            <person name="Gilbert T."/>
            <person name="Hodgins K."/>
            <person name="Battlay P."/>
            <person name="Petersen B."/>
            <person name="Wilson J."/>
        </authorList>
    </citation>
    <scope>NUCLEOTIDE SEQUENCE</scope>
    <source>
        <strain evidence="3">AA19_3_7</strain>
        <tissue evidence="3">Leaf</tissue>
    </source>
</reference>
<evidence type="ECO:0000256" key="1">
    <source>
        <dbReference type="PROSITE-ProRule" id="PRU00175"/>
    </source>
</evidence>
<organism evidence="3 4">
    <name type="scientific">Ambrosia artemisiifolia</name>
    <name type="common">Common ragweed</name>
    <dbReference type="NCBI Taxonomy" id="4212"/>
    <lineage>
        <taxon>Eukaryota</taxon>
        <taxon>Viridiplantae</taxon>
        <taxon>Streptophyta</taxon>
        <taxon>Embryophyta</taxon>
        <taxon>Tracheophyta</taxon>
        <taxon>Spermatophyta</taxon>
        <taxon>Magnoliopsida</taxon>
        <taxon>eudicotyledons</taxon>
        <taxon>Gunneridae</taxon>
        <taxon>Pentapetalae</taxon>
        <taxon>asterids</taxon>
        <taxon>campanulids</taxon>
        <taxon>Asterales</taxon>
        <taxon>Asteraceae</taxon>
        <taxon>Asteroideae</taxon>
        <taxon>Heliantheae alliance</taxon>
        <taxon>Heliantheae</taxon>
        <taxon>Ambrosia</taxon>
    </lineage>
</organism>
<keyword evidence="1" id="KW-0479">Metal-binding</keyword>
<name>A0AAD5BWQ5_AMBAR</name>
<protein>
    <recommendedName>
        <fullName evidence="2">RING-type domain-containing protein</fullName>
    </recommendedName>
</protein>
<dbReference type="SUPFAM" id="SSF57850">
    <property type="entry name" value="RING/U-box"/>
    <property type="match status" value="1"/>
</dbReference>
<keyword evidence="1" id="KW-0862">Zinc</keyword>
<feature type="domain" description="RING-type" evidence="2">
    <location>
        <begin position="112"/>
        <end position="160"/>
    </location>
</feature>
<feature type="non-terminal residue" evidence="3">
    <location>
        <position position="172"/>
    </location>
</feature>
<proteinExistence type="predicted"/>
<dbReference type="AlphaFoldDB" id="A0AAD5BWQ5"/>
<keyword evidence="4" id="KW-1185">Reference proteome</keyword>
<dbReference type="PROSITE" id="PS50089">
    <property type="entry name" value="ZF_RING_2"/>
    <property type="match status" value="1"/>
</dbReference>
<dbReference type="InterPro" id="IPR001841">
    <property type="entry name" value="Znf_RING"/>
</dbReference>
<sequence>TKKSVSMRISTNFRPPIAMTERNVVSSDVVNGDVWDVKGQTMTLIADFKEHKKVIWQTLERKIECVELHIATKLSPRLAALMFESVLPRCCCLKKNCRKYVDHRGTLQQAECLVCENVIYPGEEIPCVVRDCKGSYHLTCARDWLGFTQSSKAFKCPQHRANVMKYHLTRKG</sequence>
<dbReference type="GO" id="GO:0008270">
    <property type="term" value="F:zinc ion binding"/>
    <property type="evidence" value="ECO:0007669"/>
    <property type="project" value="UniProtKB-KW"/>
</dbReference>
<evidence type="ECO:0000313" key="3">
    <source>
        <dbReference type="EMBL" id="KAI7730852.1"/>
    </source>
</evidence>
<dbReference type="EMBL" id="JAMZMK010010612">
    <property type="protein sequence ID" value="KAI7730852.1"/>
    <property type="molecule type" value="Genomic_DNA"/>
</dbReference>
<evidence type="ECO:0000259" key="2">
    <source>
        <dbReference type="PROSITE" id="PS50089"/>
    </source>
</evidence>
<accession>A0AAD5BWQ5</accession>
<dbReference type="InterPro" id="IPR013083">
    <property type="entry name" value="Znf_RING/FYVE/PHD"/>
</dbReference>